<organism evidence="1 2">
    <name type="scientific">Clostridium innocuum</name>
    <dbReference type="NCBI Taxonomy" id="1522"/>
    <lineage>
        <taxon>Bacteria</taxon>
        <taxon>Bacillati</taxon>
        <taxon>Bacillota</taxon>
        <taxon>Clostridia</taxon>
        <taxon>Eubacteriales</taxon>
        <taxon>Clostridiaceae</taxon>
        <taxon>Clostridium</taxon>
    </lineage>
</organism>
<evidence type="ECO:0000313" key="1">
    <source>
        <dbReference type="EMBL" id="KGJ52326.1"/>
    </source>
</evidence>
<dbReference type="RefSeq" id="WP_044906431.1">
    <property type="nucleotide sequence ID" value="NZ_JQIF01000072.1"/>
</dbReference>
<comment type="caution">
    <text evidence="1">The sequence shown here is derived from an EMBL/GenBank/DDBJ whole genome shotgun (WGS) entry which is preliminary data.</text>
</comment>
<dbReference type="EMBL" id="JQIF01000072">
    <property type="protein sequence ID" value="KGJ52326.1"/>
    <property type="molecule type" value="Genomic_DNA"/>
</dbReference>
<reference evidence="1 2" key="1">
    <citation type="submission" date="2014-08" db="EMBL/GenBank/DDBJ databases">
        <title>Clostridium innocuum, an unnegligible vancomycin-resistant pathogen causing extra-intestinal infections.</title>
        <authorList>
            <person name="Feng Y."/>
            <person name="Chiu C.-H."/>
        </authorList>
    </citation>
    <scope>NUCLEOTIDE SEQUENCE [LARGE SCALE GENOMIC DNA]</scope>
    <source>
        <strain evidence="1 2">AN88</strain>
    </source>
</reference>
<sequence length="171" mass="19840">MTRKEITILLGDILYQQRFTGIGKYYASEVTIDYGTKDACRVDYMQFVPPNQMSISGLEKGIFICYEVKSCLGDFKSGHGQNYIGEENYLVMPMELYKKVIHDIPHDIGVLVPVPSTLGRKNEDIYREFENPTQFKGESNDWRLHKIKDAYPEHRKKSITELLFCMLRSGR</sequence>
<proteinExistence type="predicted"/>
<evidence type="ECO:0000313" key="2">
    <source>
        <dbReference type="Proteomes" id="UP000030008"/>
    </source>
</evidence>
<dbReference type="AlphaFoldDB" id="A0A099I407"/>
<name>A0A099I407_CLOIN</name>
<protein>
    <submittedName>
        <fullName evidence="1">Uncharacterized protein</fullName>
    </submittedName>
</protein>
<accession>A0A099I407</accession>
<gene>
    <name evidence="1" type="ORF">CIAN88_15400</name>
</gene>
<dbReference type="Proteomes" id="UP000030008">
    <property type="component" value="Unassembled WGS sequence"/>
</dbReference>